<dbReference type="GO" id="GO:0005524">
    <property type="term" value="F:ATP binding"/>
    <property type="evidence" value="ECO:0007669"/>
    <property type="project" value="UniProtKB-KW"/>
</dbReference>
<dbReference type="STRING" id="1461582.BN1048_02225"/>
<evidence type="ECO:0000313" key="10">
    <source>
        <dbReference type="EMBL" id="CEA03832.1"/>
    </source>
</evidence>
<dbReference type="InterPro" id="IPR023631">
    <property type="entry name" value="Amidase_dom"/>
</dbReference>
<dbReference type="GO" id="GO:0006412">
    <property type="term" value="P:translation"/>
    <property type="evidence" value="ECO:0007669"/>
    <property type="project" value="UniProtKB-UniRule"/>
</dbReference>
<protein>
    <recommendedName>
        <fullName evidence="8">Glutamyl-tRNA(Gln) amidotransferase subunit A</fullName>
        <shortName evidence="8">Glu-ADT subunit A</shortName>
        <ecNumber evidence="8">6.3.5.7</ecNumber>
    </recommendedName>
</protein>
<evidence type="ECO:0000259" key="9">
    <source>
        <dbReference type="Pfam" id="PF01425"/>
    </source>
</evidence>
<dbReference type="EMBL" id="CCSE01000001">
    <property type="protein sequence ID" value="CEA03832.1"/>
    <property type="molecule type" value="Genomic_DNA"/>
</dbReference>
<proteinExistence type="inferred from homology"/>
<dbReference type="GO" id="GO:0016740">
    <property type="term" value="F:transferase activity"/>
    <property type="evidence" value="ECO:0007669"/>
    <property type="project" value="UniProtKB-KW"/>
</dbReference>
<dbReference type="InterPro" id="IPR036928">
    <property type="entry name" value="AS_sf"/>
</dbReference>
<name>A0A078MEE9_9STAP</name>
<keyword evidence="5 8" id="KW-0648">Protein biosynthesis</keyword>
<dbReference type="HAMAP" id="MF_00120">
    <property type="entry name" value="GatA"/>
    <property type="match status" value="1"/>
</dbReference>
<dbReference type="AlphaFoldDB" id="A0A078MEE9"/>
<keyword evidence="2 8" id="KW-0436">Ligase</keyword>
<organism evidence="10 11">
    <name type="scientific">Jeotgalicoccus saudimassiliensis</name>
    <dbReference type="NCBI Taxonomy" id="1461582"/>
    <lineage>
        <taxon>Bacteria</taxon>
        <taxon>Bacillati</taxon>
        <taxon>Bacillota</taxon>
        <taxon>Bacilli</taxon>
        <taxon>Bacillales</taxon>
        <taxon>Staphylococcaceae</taxon>
        <taxon>Jeotgalicoccus</taxon>
    </lineage>
</organism>
<feature type="domain" description="Amidase" evidence="9">
    <location>
        <begin position="24"/>
        <end position="466"/>
    </location>
</feature>
<dbReference type="InterPro" id="IPR000120">
    <property type="entry name" value="Amidase"/>
</dbReference>
<evidence type="ECO:0000256" key="4">
    <source>
        <dbReference type="ARBA" id="ARBA00022840"/>
    </source>
</evidence>
<dbReference type="InterPro" id="IPR020556">
    <property type="entry name" value="Amidase_CS"/>
</dbReference>
<sequence length="492" mass="54444">MNMNELTVEELYTKIHSKEIKPSEVVGALFDRIEKYDGNIKSFITLTKDQAMETAAELDRLQEEDKMEGSLFGIPVGIKDNIVTKDILTTCASRMLENFKPVYDATVMTKLKDQNSILMGKLNMDEFAMGSTSETSYFQTTKNPWNLECSPGGSSGGSAAAVAAGFVPYALGTDTGGSVRQPASFCGIVGMKPTYGRVSRHGLVAFASSLDQIGPMTRTVRDNAKVLEMISGEDSSHDMTSARNKDTDFLSGIEKDIKGMKLALPKEFLGDDVDDSVTEAVLKAKERFESLGAIVEEVEMPNLQYVVSSYYLIASSEASANLARFDGIRYGYRSENAKTLEELYTKSRGEGFGDEVKRRILLGTYVLSAGHYDDYYLKAQKLRRLVSDDVQRILADYDLIIGPTTTTPAHKYDEVKIEGTKEYKNDILTIPANLVGVPSLSIPCGVTEDNRPIGMQLIGNHFEERKIYNAAYQFETVYNLHEELKNLTMGAE</sequence>
<dbReference type="PROSITE" id="PS00571">
    <property type="entry name" value="AMIDASES"/>
    <property type="match status" value="1"/>
</dbReference>
<evidence type="ECO:0000256" key="2">
    <source>
        <dbReference type="ARBA" id="ARBA00022598"/>
    </source>
</evidence>
<evidence type="ECO:0000256" key="5">
    <source>
        <dbReference type="ARBA" id="ARBA00022917"/>
    </source>
</evidence>
<reference evidence="10 11" key="1">
    <citation type="submission" date="2014-07" db="EMBL/GenBank/DDBJ databases">
        <authorList>
            <person name="Urmite Genomes Urmite Genomes"/>
        </authorList>
    </citation>
    <scope>NUCLEOTIDE SEQUENCE [LARGE SCALE GENOMIC DNA]</scope>
    <source>
        <strain evidence="10 11">13MG44_air</strain>
    </source>
</reference>
<comment type="subunit">
    <text evidence="8">Heterotrimer of A, B and C subunits.</text>
</comment>
<dbReference type="OrthoDB" id="9811471at2"/>
<keyword evidence="11" id="KW-1185">Reference proteome</keyword>
<evidence type="ECO:0000256" key="8">
    <source>
        <dbReference type="HAMAP-Rule" id="MF_00120"/>
    </source>
</evidence>
<dbReference type="RefSeq" id="WP_035811249.1">
    <property type="nucleotide sequence ID" value="NZ_CCSE01000001.1"/>
</dbReference>
<gene>
    <name evidence="8 10" type="primary">gatA</name>
    <name evidence="10" type="ORF">BN1048_02225</name>
</gene>
<comment type="catalytic activity">
    <reaction evidence="7 8">
        <text>L-glutamyl-tRNA(Gln) + L-glutamine + ATP + H2O = L-glutaminyl-tRNA(Gln) + L-glutamate + ADP + phosphate + H(+)</text>
        <dbReference type="Rhea" id="RHEA:17521"/>
        <dbReference type="Rhea" id="RHEA-COMP:9681"/>
        <dbReference type="Rhea" id="RHEA-COMP:9684"/>
        <dbReference type="ChEBI" id="CHEBI:15377"/>
        <dbReference type="ChEBI" id="CHEBI:15378"/>
        <dbReference type="ChEBI" id="CHEBI:29985"/>
        <dbReference type="ChEBI" id="CHEBI:30616"/>
        <dbReference type="ChEBI" id="CHEBI:43474"/>
        <dbReference type="ChEBI" id="CHEBI:58359"/>
        <dbReference type="ChEBI" id="CHEBI:78520"/>
        <dbReference type="ChEBI" id="CHEBI:78521"/>
        <dbReference type="ChEBI" id="CHEBI:456216"/>
        <dbReference type="EC" id="6.3.5.7"/>
    </reaction>
</comment>
<evidence type="ECO:0000256" key="3">
    <source>
        <dbReference type="ARBA" id="ARBA00022741"/>
    </source>
</evidence>
<dbReference type="eggNOG" id="COG0154">
    <property type="taxonomic scope" value="Bacteria"/>
</dbReference>
<feature type="active site" description="Charge relay system" evidence="8">
    <location>
        <position position="79"/>
    </location>
</feature>
<dbReference type="PANTHER" id="PTHR11895:SF151">
    <property type="entry name" value="GLUTAMYL-TRNA(GLN) AMIDOTRANSFERASE SUBUNIT A"/>
    <property type="match status" value="1"/>
</dbReference>
<dbReference type="HOGENOM" id="CLU_009600_0_3_9"/>
<keyword evidence="10" id="KW-0808">Transferase</keyword>
<feature type="active site" description="Charge relay system" evidence="8">
    <location>
        <position position="154"/>
    </location>
</feature>
<evidence type="ECO:0000256" key="6">
    <source>
        <dbReference type="ARBA" id="ARBA00025295"/>
    </source>
</evidence>
<dbReference type="GO" id="GO:0050567">
    <property type="term" value="F:glutaminyl-tRNA synthase (glutamine-hydrolyzing) activity"/>
    <property type="evidence" value="ECO:0007669"/>
    <property type="project" value="UniProtKB-UniRule"/>
</dbReference>
<dbReference type="EC" id="6.3.5.7" evidence="8"/>
<evidence type="ECO:0000256" key="7">
    <source>
        <dbReference type="ARBA" id="ARBA00047407"/>
    </source>
</evidence>
<dbReference type="SUPFAM" id="SSF75304">
    <property type="entry name" value="Amidase signature (AS) enzymes"/>
    <property type="match status" value="1"/>
</dbReference>
<dbReference type="Proteomes" id="UP000044136">
    <property type="component" value="Unassembled WGS sequence"/>
</dbReference>
<keyword evidence="3 8" id="KW-0547">Nucleotide-binding</keyword>
<comment type="similarity">
    <text evidence="1 8">Belongs to the amidase family. GatA subfamily.</text>
</comment>
<evidence type="ECO:0000313" key="11">
    <source>
        <dbReference type="Proteomes" id="UP000044136"/>
    </source>
</evidence>
<dbReference type="Pfam" id="PF01425">
    <property type="entry name" value="Amidase"/>
    <property type="match status" value="1"/>
</dbReference>
<dbReference type="Gene3D" id="3.90.1300.10">
    <property type="entry name" value="Amidase signature (AS) domain"/>
    <property type="match status" value="1"/>
</dbReference>
<keyword evidence="4 8" id="KW-0067">ATP-binding</keyword>
<comment type="function">
    <text evidence="6 8">Allows the formation of correctly charged Gln-tRNA(Gln) through the transamidation of misacylated Glu-tRNA(Gln) in organisms which lack glutaminyl-tRNA synthetase. The reaction takes place in the presence of glutamine and ATP through an activated gamma-phospho-Glu-tRNA(Gln).</text>
</comment>
<feature type="active site" description="Acyl-ester intermediate" evidence="8">
    <location>
        <position position="178"/>
    </location>
</feature>
<dbReference type="NCBIfam" id="TIGR00132">
    <property type="entry name" value="gatA"/>
    <property type="match status" value="1"/>
</dbReference>
<accession>A0A078MEE9</accession>
<dbReference type="InterPro" id="IPR004412">
    <property type="entry name" value="GatA"/>
</dbReference>
<dbReference type="GO" id="GO:0030956">
    <property type="term" value="C:glutamyl-tRNA(Gln) amidotransferase complex"/>
    <property type="evidence" value="ECO:0007669"/>
    <property type="project" value="InterPro"/>
</dbReference>
<dbReference type="PANTHER" id="PTHR11895">
    <property type="entry name" value="TRANSAMIDASE"/>
    <property type="match status" value="1"/>
</dbReference>
<evidence type="ECO:0000256" key="1">
    <source>
        <dbReference type="ARBA" id="ARBA00008069"/>
    </source>
</evidence>